<dbReference type="GO" id="GO:0016301">
    <property type="term" value="F:kinase activity"/>
    <property type="evidence" value="ECO:0007669"/>
    <property type="project" value="UniProtKB-KW"/>
</dbReference>
<proteinExistence type="predicted"/>
<keyword evidence="4" id="KW-0812">Transmembrane</keyword>
<feature type="transmembrane region" description="Helical" evidence="4">
    <location>
        <begin position="77"/>
        <end position="99"/>
    </location>
</feature>
<evidence type="ECO:0000256" key="3">
    <source>
        <dbReference type="ARBA" id="ARBA00023012"/>
    </source>
</evidence>
<reference evidence="6" key="1">
    <citation type="submission" date="2021-01" db="EMBL/GenBank/DDBJ databases">
        <title>Whole genome shotgun sequence of Virgisporangium aliadipatigenens NBRC 105644.</title>
        <authorList>
            <person name="Komaki H."/>
            <person name="Tamura T."/>
        </authorList>
    </citation>
    <scope>NUCLEOTIDE SEQUENCE</scope>
    <source>
        <strain evidence="6">NBRC 105644</strain>
    </source>
</reference>
<dbReference type="InterPro" id="IPR003594">
    <property type="entry name" value="HATPase_dom"/>
</dbReference>
<protein>
    <recommendedName>
        <fullName evidence="5">Histidine kinase/HSP90-like ATPase domain-containing protein</fullName>
    </recommendedName>
</protein>
<evidence type="ECO:0000256" key="2">
    <source>
        <dbReference type="ARBA" id="ARBA00022777"/>
    </source>
</evidence>
<keyword evidence="3" id="KW-0902">Two-component regulatory system</keyword>
<dbReference type="Pfam" id="PF02518">
    <property type="entry name" value="HATPase_c"/>
    <property type="match status" value="1"/>
</dbReference>
<feature type="transmembrane region" description="Helical" evidence="4">
    <location>
        <begin position="21"/>
        <end position="41"/>
    </location>
</feature>
<keyword evidence="4" id="KW-0472">Membrane</keyword>
<keyword evidence="1" id="KW-0808">Transferase</keyword>
<comment type="caution">
    <text evidence="6">The sequence shown here is derived from an EMBL/GenBank/DDBJ whole genome shotgun (WGS) entry which is preliminary data.</text>
</comment>
<keyword evidence="7" id="KW-1185">Reference proteome</keyword>
<organism evidence="6 7">
    <name type="scientific">Virgisporangium aliadipatigenens</name>
    <dbReference type="NCBI Taxonomy" id="741659"/>
    <lineage>
        <taxon>Bacteria</taxon>
        <taxon>Bacillati</taxon>
        <taxon>Actinomycetota</taxon>
        <taxon>Actinomycetes</taxon>
        <taxon>Micromonosporales</taxon>
        <taxon>Micromonosporaceae</taxon>
        <taxon>Virgisporangium</taxon>
    </lineage>
</organism>
<gene>
    <name evidence="6" type="ORF">Val02_53600</name>
</gene>
<dbReference type="SUPFAM" id="SSF55874">
    <property type="entry name" value="ATPase domain of HSP90 chaperone/DNA topoisomerase II/histidine kinase"/>
    <property type="match status" value="1"/>
</dbReference>
<accession>A0A8J4DS96</accession>
<evidence type="ECO:0000313" key="7">
    <source>
        <dbReference type="Proteomes" id="UP000619260"/>
    </source>
</evidence>
<dbReference type="PANTHER" id="PTHR24421">
    <property type="entry name" value="NITRATE/NITRITE SENSOR PROTEIN NARX-RELATED"/>
    <property type="match status" value="1"/>
</dbReference>
<feature type="transmembrane region" description="Helical" evidence="4">
    <location>
        <begin position="152"/>
        <end position="173"/>
    </location>
</feature>
<sequence>MLGTVSIQSAAQPLRTTLSRVAIVLRLSATVVVAIAAALGVGGPVRAVPLAGLLIGYVAWSVLYVSAVYRDGLRVRYALADLVVAGLLVLGAATFVPAVAQPAGAGWLANVASVAVICAQLVGRPAATVPAGLAVAACFVAGGQLSQTAGGGLIHGFTLVLQTVITAALVGVLRRTDSGATVALEDYHATARAGAVELVRREAERAELRLLHNGPLTTLTMAAVGGLAPDTVEALRTRAAADLATLRAGPEPDTPARPVRIDESLAATVERFQPPLIVRLMRAPHTVPSAVADAFAAATAEALENVVRHSGTADATVHIGRIGTDGVQVRITDNGRGFDPARVPPQKFGLREAIRGQLAQVGGLAGIRSKPGGGTTVELLWKP</sequence>
<dbReference type="Proteomes" id="UP000619260">
    <property type="component" value="Unassembled WGS sequence"/>
</dbReference>
<evidence type="ECO:0000313" key="6">
    <source>
        <dbReference type="EMBL" id="GIJ48474.1"/>
    </source>
</evidence>
<dbReference type="AlphaFoldDB" id="A0A8J4DS96"/>
<dbReference type="Gene3D" id="3.30.565.10">
    <property type="entry name" value="Histidine kinase-like ATPase, C-terminal domain"/>
    <property type="match status" value="1"/>
</dbReference>
<dbReference type="EMBL" id="BOPF01000021">
    <property type="protein sequence ID" value="GIJ48474.1"/>
    <property type="molecule type" value="Genomic_DNA"/>
</dbReference>
<evidence type="ECO:0000256" key="1">
    <source>
        <dbReference type="ARBA" id="ARBA00022679"/>
    </source>
</evidence>
<evidence type="ECO:0000259" key="5">
    <source>
        <dbReference type="Pfam" id="PF02518"/>
    </source>
</evidence>
<keyword evidence="4" id="KW-1133">Transmembrane helix</keyword>
<feature type="transmembrane region" description="Helical" evidence="4">
    <location>
        <begin position="47"/>
        <end position="65"/>
    </location>
</feature>
<name>A0A8J4DS96_9ACTN</name>
<feature type="domain" description="Histidine kinase/HSP90-like ATPase" evidence="5">
    <location>
        <begin position="295"/>
        <end position="380"/>
    </location>
</feature>
<keyword evidence="2" id="KW-0418">Kinase</keyword>
<evidence type="ECO:0000256" key="4">
    <source>
        <dbReference type="SAM" id="Phobius"/>
    </source>
</evidence>
<dbReference type="CDD" id="cd16917">
    <property type="entry name" value="HATPase_UhpB-NarQ-NarX-like"/>
    <property type="match status" value="1"/>
</dbReference>
<dbReference type="GO" id="GO:0000160">
    <property type="term" value="P:phosphorelay signal transduction system"/>
    <property type="evidence" value="ECO:0007669"/>
    <property type="project" value="UniProtKB-KW"/>
</dbReference>
<dbReference type="InterPro" id="IPR050482">
    <property type="entry name" value="Sensor_HK_TwoCompSys"/>
</dbReference>
<dbReference type="InterPro" id="IPR036890">
    <property type="entry name" value="HATPase_C_sf"/>
</dbReference>